<dbReference type="Gene3D" id="2.30.30.140">
    <property type="match status" value="2"/>
</dbReference>
<dbReference type="AlphaFoldDB" id="A0A7D9HL51"/>
<proteinExistence type="predicted"/>
<organism evidence="1 2">
    <name type="scientific">Paramuricea clavata</name>
    <name type="common">Red gorgonian</name>
    <name type="synonym">Violescent sea-whip</name>
    <dbReference type="NCBI Taxonomy" id="317549"/>
    <lineage>
        <taxon>Eukaryota</taxon>
        <taxon>Metazoa</taxon>
        <taxon>Cnidaria</taxon>
        <taxon>Anthozoa</taxon>
        <taxon>Octocorallia</taxon>
        <taxon>Malacalcyonacea</taxon>
        <taxon>Plexauridae</taxon>
        <taxon>Paramuricea</taxon>
    </lineage>
</organism>
<evidence type="ECO:0000313" key="1">
    <source>
        <dbReference type="EMBL" id="CAB3986516.1"/>
    </source>
</evidence>
<dbReference type="Proteomes" id="UP001152795">
    <property type="component" value="Unassembled WGS sequence"/>
</dbReference>
<gene>
    <name evidence="1" type="ORF">PACLA_8A006028</name>
</gene>
<comment type="caution">
    <text evidence="1">The sequence shown here is derived from an EMBL/GenBank/DDBJ whole genome shotgun (WGS) entry which is preliminary data.</text>
</comment>
<name>A0A7D9HL51_PARCT</name>
<reference evidence="1" key="1">
    <citation type="submission" date="2020-04" db="EMBL/GenBank/DDBJ databases">
        <authorList>
            <person name="Alioto T."/>
            <person name="Alioto T."/>
            <person name="Gomez Garrido J."/>
        </authorList>
    </citation>
    <scope>NUCLEOTIDE SEQUENCE</scope>
    <source>
        <strain evidence="1">A484AB</strain>
    </source>
</reference>
<dbReference type="OrthoDB" id="76557at2759"/>
<protein>
    <submittedName>
        <fullName evidence="1">Uncharacterized protein</fullName>
    </submittedName>
</protein>
<evidence type="ECO:0000313" key="2">
    <source>
        <dbReference type="Proteomes" id="UP001152795"/>
    </source>
</evidence>
<dbReference type="EMBL" id="CACRXK020001027">
    <property type="protein sequence ID" value="CAB3986516.1"/>
    <property type="molecule type" value="Genomic_DNA"/>
</dbReference>
<accession>A0A7D9HL51</accession>
<sequence length="145" mass="16335">MLQCVNDKNTSLRVTSRSLTLRLVSIFYATVGDRIIGRWTNNKYLSGKIASISEEDISILFDDGTTITHPLNHVTAVFADTVPVSVNYKDHVVAAWQGSYKQYIGYVIEVSESQGFKVRFEDNDGAWYQKNQLRIFSNAATVYDG</sequence>
<dbReference type="SUPFAM" id="SSF63748">
    <property type="entry name" value="Tudor/PWWP/MBT"/>
    <property type="match status" value="1"/>
</dbReference>
<keyword evidence="2" id="KW-1185">Reference proteome</keyword>